<dbReference type="STRING" id="504472.Slin_5433"/>
<dbReference type="HOGENOM" id="CLU_198879_0_0_10"/>
<evidence type="ECO:0000313" key="1">
    <source>
        <dbReference type="EMBL" id="ADB41400.1"/>
    </source>
</evidence>
<proteinExistence type="predicted"/>
<keyword evidence="2" id="KW-1185">Reference proteome</keyword>
<accession>D2QFT7</accession>
<dbReference type="RefSeq" id="WP_012929896.1">
    <property type="nucleotide sequence ID" value="NC_013730.1"/>
</dbReference>
<reference evidence="1 2" key="1">
    <citation type="journal article" date="2010" name="Stand. Genomic Sci.">
        <title>Complete genome sequence of Spirosoma linguale type strain (1).</title>
        <authorList>
            <person name="Lail K."/>
            <person name="Sikorski J."/>
            <person name="Saunders E."/>
            <person name="Lapidus A."/>
            <person name="Glavina Del Rio T."/>
            <person name="Copeland A."/>
            <person name="Tice H."/>
            <person name="Cheng J.-F."/>
            <person name="Lucas S."/>
            <person name="Nolan M."/>
            <person name="Bruce D."/>
            <person name="Goodwin L."/>
            <person name="Pitluck S."/>
            <person name="Ivanova N."/>
            <person name="Mavromatis K."/>
            <person name="Ovchinnikova G."/>
            <person name="Pati A."/>
            <person name="Chen A."/>
            <person name="Palaniappan K."/>
            <person name="Land M."/>
            <person name="Hauser L."/>
            <person name="Chang Y.-J."/>
            <person name="Jeffries C.D."/>
            <person name="Chain P."/>
            <person name="Brettin T."/>
            <person name="Detter J.C."/>
            <person name="Schuetze A."/>
            <person name="Rohde M."/>
            <person name="Tindall B.J."/>
            <person name="Goeker M."/>
            <person name="Bristow J."/>
            <person name="Eisen J.A."/>
            <person name="Markowitz V."/>
            <person name="Hugenholtz P."/>
            <person name="Kyrpides N.C."/>
            <person name="Klenk H.-P."/>
            <person name="Chen F."/>
        </authorList>
    </citation>
    <scope>NUCLEOTIDE SEQUENCE [LARGE SCALE GENOMIC DNA]</scope>
    <source>
        <strain evidence="2">ATCC 33905 / DSM 74 / LMG 10896 / Claus 1</strain>
    </source>
</reference>
<evidence type="ECO:0000313" key="2">
    <source>
        <dbReference type="Proteomes" id="UP000002028"/>
    </source>
</evidence>
<organism evidence="1 2">
    <name type="scientific">Spirosoma linguale (strain ATCC 33905 / DSM 74 / LMG 10896 / Claus 1)</name>
    <dbReference type="NCBI Taxonomy" id="504472"/>
    <lineage>
        <taxon>Bacteria</taxon>
        <taxon>Pseudomonadati</taxon>
        <taxon>Bacteroidota</taxon>
        <taxon>Cytophagia</taxon>
        <taxon>Cytophagales</taxon>
        <taxon>Cytophagaceae</taxon>
        <taxon>Spirosoma</taxon>
    </lineage>
</organism>
<dbReference type="AlphaFoldDB" id="D2QFT7"/>
<dbReference type="KEGG" id="sli:Slin_5433"/>
<dbReference type="Proteomes" id="UP000002028">
    <property type="component" value="Chromosome"/>
</dbReference>
<dbReference type="EMBL" id="CP001769">
    <property type="protein sequence ID" value="ADB41400.1"/>
    <property type="molecule type" value="Genomic_DNA"/>
</dbReference>
<name>D2QFT7_SPILD</name>
<protein>
    <submittedName>
        <fullName evidence="1">Uncharacterized protein</fullName>
    </submittedName>
</protein>
<dbReference type="eggNOG" id="ENOG5033J5D">
    <property type="taxonomic scope" value="Bacteria"/>
</dbReference>
<sequence length="72" mass="7882">MKIVLDIPDSKVSFMMELLRSLSFVKAKPLPIGTSSEKAQFLAELGEAVEELNDVLAGKTQARDAYGLLDEL</sequence>
<gene>
    <name evidence="1" type="ordered locus">Slin_5433</name>
</gene>